<dbReference type="EMBL" id="BPLR01016819">
    <property type="protein sequence ID" value="GIY86597.1"/>
    <property type="molecule type" value="Genomic_DNA"/>
</dbReference>
<accession>A0AAV4WVT3</accession>
<protein>
    <submittedName>
        <fullName evidence="1">Uncharacterized protein</fullName>
    </submittedName>
</protein>
<dbReference type="Proteomes" id="UP001054945">
    <property type="component" value="Unassembled WGS sequence"/>
</dbReference>
<dbReference type="AlphaFoldDB" id="A0AAV4WVT3"/>
<evidence type="ECO:0000313" key="1">
    <source>
        <dbReference type="EMBL" id="GIY86597.1"/>
    </source>
</evidence>
<proteinExistence type="predicted"/>
<comment type="caution">
    <text evidence="1">The sequence shown here is derived from an EMBL/GenBank/DDBJ whole genome shotgun (WGS) entry which is preliminary data.</text>
</comment>
<name>A0AAV4WVT3_CAEEX</name>
<sequence>MQKTSDSNRILNTHPMSANGLMEIEAIKINTRGREVSDESNKAFQTPLKDSPHRIVFPWTAAFNRIRALEVCVSDDC</sequence>
<evidence type="ECO:0000313" key="2">
    <source>
        <dbReference type="Proteomes" id="UP001054945"/>
    </source>
</evidence>
<reference evidence="1 2" key="1">
    <citation type="submission" date="2021-06" db="EMBL/GenBank/DDBJ databases">
        <title>Caerostris extrusa draft genome.</title>
        <authorList>
            <person name="Kono N."/>
            <person name="Arakawa K."/>
        </authorList>
    </citation>
    <scope>NUCLEOTIDE SEQUENCE [LARGE SCALE GENOMIC DNA]</scope>
</reference>
<gene>
    <name evidence="1" type="ORF">CEXT_509261</name>
</gene>
<organism evidence="1 2">
    <name type="scientific">Caerostris extrusa</name>
    <name type="common">Bark spider</name>
    <name type="synonym">Caerostris bankana</name>
    <dbReference type="NCBI Taxonomy" id="172846"/>
    <lineage>
        <taxon>Eukaryota</taxon>
        <taxon>Metazoa</taxon>
        <taxon>Ecdysozoa</taxon>
        <taxon>Arthropoda</taxon>
        <taxon>Chelicerata</taxon>
        <taxon>Arachnida</taxon>
        <taxon>Araneae</taxon>
        <taxon>Araneomorphae</taxon>
        <taxon>Entelegynae</taxon>
        <taxon>Araneoidea</taxon>
        <taxon>Araneidae</taxon>
        <taxon>Caerostris</taxon>
    </lineage>
</organism>
<keyword evidence="2" id="KW-1185">Reference proteome</keyword>